<dbReference type="GO" id="GO:0003677">
    <property type="term" value="F:DNA binding"/>
    <property type="evidence" value="ECO:0007669"/>
    <property type="project" value="InterPro"/>
</dbReference>
<sequence length="421" mass="49816">MRIKKQNAQITRESEALENKLTRKNYEWSNDYVRSLRLHHGLTQQQIARSIGISTRTYTSFELGTQKLRKENELKIKNYFTKRLSHKTEMDVIIDYLRIRLPFHDLDTIFQNVLKIKRQAFVVDEVKRYGYIGRYSIDQIQIYESVPDDNRGILIELSGQGCRQFESFLQQQQRSWLEFLKDCFAYQANITRIDIAVNDYKEALPLKRMLHKMERKEYKSKFKTSHFHWGTQVDEITDKTKASGISLYFGSMQSDFYMCFYQKNYEVAKKKHLKVCEVPIKNRYELRFSGNKSDQIVHQLTDPPNPIDICDLVFGYMKEYITFLLPSKAKNKKHWLVYPAWSLFLGGVSKISFVTDPKEISFERTKTWLQNQVMPTLKAFKIIDDTFQTEEIETMLAEANLGERHKKIIQSVINPNNSIIE</sequence>
<organism evidence="2 3">
    <name type="scientific">Liquorilactobacillus sucicola DSM 21376 = JCM 15457</name>
    <dbReference type="NCBI Taxonomy" id="1423806"/>
    <lineage>
        <taxon>Bacteria</taxon>
        <taxon>Bacillati</taxon>
        <taxon>Bacillota</taxon>
        <taxon>Bacilli</taxon>
        <taxon>Lactobacillales</taxon>
        <taxon>Lactobacillaceae</taxon>
        <taxon>Liquorilactobacillus</taxon>
    </lineage>
</organism>
<dbReference type="CDD" id="cd00093">
    <property type="entry name" value="HTH_XRE"/>
    <property type="match status" value="1"/>
</dbReference>
<dbReference type="InterPro" id="IPR010982">
    <property type="entry name" value="Lambda_DNA-bd_dom_sf"/>
</dbReference>
<dbReference type="AlphaFoldDB" id="A0A0R2DYQ8"/>
<evidence type="ECO:0000313" key="2">
    <source>
        <dbReference type="EMBL" id="KRN05517.1"/>
    </source>
</evidence>
<keyword evidence="3" id="KW-1185">Reference proteome</keyword>
<dbReference type="PATRIC" id="fig|1423806.3.peg.2112"/>
<dbReference type="SUPFAM" id="SSF47413">
    <property type="entry name" value="lambda repressor-like DNA-binding domains"/>
    <property type="match status" value="1"/>
</dbReference>
<comment type="caution">
    <text evidence="2">The sequence shown here is derived from an EMBL/GenBank/DDBJ whole genome shotgun (WGS) entry which is preliminary data.</text>
</comment>
<dbReference type="eggNOG" id="COG2946">
    <property type="taxonomic scope" value="Bacteria"/>
</dbReference>
<dbReference type="InterPro" id="IPR003491">
    <property type="entry name" value="REP-like_C"/>
</dbReference>
<dbReference type="Proteomes" id="UP000050961">
    <property type="component" value="Unassembled WGS sequence"/>
</dbReference>
<dbReference type="Pfam" id="PF18106">
    <property type="entry name" value="Rol_Rep_N"/>
    <property type="match status" value="1"/>
</dbReference>
<dbReference type="STRING" id="1423806.FD15_GL002073"/>
<evidence type="ECO:0000259" key="1">
    <source>
        <dbReference type="PROSITE" id="PS50943"/>
    </source>
</evidence>
<dbReference type="Pfam" id="PF02486">
    <property type="entry name" value="Rep_trans"/>
    <property type="match status" value="1"/>
</dbReference>
<dbReference type="PROSITE" id="PS50943">
    <property type="entry name" value="HTH_CROC1"/>
    <property type="match status" value="1"/>
</dbReference>
<evidence type="ECO:0000313" key="3">
    <source>
        <dbReference type="Proteomes" id="UP000050961"/>
    </source>
</evidence>
<gene>
    <name evidence="2" type="ORF">FD15_GL002073</name>
</gene>
<dbReference type="InterPro" id="IPR040819">
    <property type="entry name" value="Rol_Rep_N"/>
</dbReference>
<dbReference type="Pfam" id="PF01381">
    <property type="entry name" value="HTH_3"/>
    <property type="match status" value="1"/>
</dbReference>
<dbReference type="Gene3D" id="1.10.260.40">
    <property type="entry name" value="lambda repressor-like DNA-binding domains"/>
    <property type="match status" value="1"/>
</dbReference>
<accession>A0A0R2DYQ8</accession>
<name>A0A0R2DYQ8_9LACO</name>
<reference evidence="2 3" key="1">
    <citation type="journal article" date="2015" name="Genome Announc.">
        <title>Expanding the biotechnology potential of lactobacilli through comparative genomics of 213 strains and associated genera.</title>
        <authorList>
            <person name="Sun Z."/>
            <person name="Harris H.M."/>
            <person name="McCann A."/>
            <person name="Guo C."/>
            <person name="Argimon S."/>
            <person name="Zhang W."/>
            <person name="Yang X."/>
            <person name="Jeffery I.B."/>
            <person name="Cooney J.C."/>
            <person name="Kagawa T.F."/>
            <person name="Liu W."/>
            <person name="Song Y."/>
            <person name="Salvetti E."/>
            <person name="Wrobel A."/>
            <person name="Rasinkangas P."/>
            <person name="Parkhill J."/>
            <person name="Rea M.C."/>
            <person name="O'Sullivan O."/>
            <person name="Ritari J."/>
            <person name="Douillard F.P."/>
            <person name="Paul Ross R."/>
            <person name="Yang R."/>
            <person name="Briner A.E."/>
            <person name="Felis G.E."/>
            <person name="de Vos W.M."/>
            <person name="Barrangou R."/>
            <person name="Klaenhammer T.R."/>
            <person name="Caufield P.W."/>
            <person name="Cui Y."/>
            <person name="Zhang H."/>
            <person name="O'Toole P.W."/>
        </authorList>
    </citation>
    <scope>NUCLEOTIDE SEQUENCE [LARGE SCALE GENOMIC DNA]</scope>
    <source>
        <strain evidence="2 3">DSM 21376</strain>
    </source>
</reference>
<dbReference type="InterPro" id="IPR001387">
    <property type="entry name" value="Cro/C1-type_HTH"/>
</dbReference>
<dbReference type="EMBL" id="AYZF01000017">
    <property type="protein sequence ID" value="KRN05517.1"/>
    <property type="molecule type" value="Genomic_DNA"/>
</dbReference>
<feature type="domain" description="HTH cro/C1-type" evidence="1">
    <location>
        <begin position="33"/>
        <end position="87"/>
    </location>
</feature>
<proteinExistence type="predicted"/>
<protein>
    <submittedName>
        <fullName evidence="2">Cro CI family transcriptional regulator</fullName>
    </submittedName>
</protein>